<dbReference type="WBParaSite" id="L893_g17998.t1">
    <property type="protein sequence ID" value="L893_g17998.t1"/>
    <property type="gene ID" value="L893_g17998"/>
</dbReference>
<protein>
    <submittedName>
        <fullName evidence="3">Transmembrane protein</fullName>
    </submittedName>
</protein>
<evidence type="ECO:0000313" key="3">
    <source>
        <dbReference type="WBParaSite" id="L893_g17998.t1"/>
    </source>
</evidence>
<organism evidence="2 3">
    <name type="scientific">Steinernema glaseri</name>
    <dbReference type="NCBI Taxonomy" id="37863"/>
    <lineage>
        <taxon>Eukaryota</taxon>
        <taxon>Metazoa</taxon>
        <taxon>Ecdysozoa</taxon>
        <taxon>Nematoda</taxon>
        <taxon>Chromadorea</taxon>
        <taxon>Rhabditida</taxon>
        <taxon>Tylenchina</taxon>
        <taxon>Panagrolaimomorpha</taxon>
        <taxon>Strongyloidoidea</taxon>
        <taxon>Steinernematidae</taxon>
        <taxon>Steinernema</taxon>
    </lineage>
</organism>
<reference evidence="3" key="1">
    <citation type="submission" date="2016-11" db="UniProtKB">
        <authorList>
            <consortium name="WormBaseParasite"/>
        </authorList>
    </citation>
    <scope>IDENTIFICATION</scope>
</reference>
<keyword evidence="2" id="KW-1185">Reference proteome</keyword>
<proteinExistence type="predicted"/>
<sequence length="266" mass="30647">MIRRKKRSGSQGPFAEGYRFATRPQEEGAGRVLFALAALPLPAFRTSLAARAPSDSLQPLALFSPRFLFRRSAQPPKTDRPWTGGRQAVDGLERRRGFPRIPFVIRRARIYNSLDRWSTRQLTRASAPIRRRRRLFKFLIVNPDARRAQMPLGACRESEAADAILRRRRSTVDSLLKKAYSFMDHLPLFWQLKQGRTRAYLYLNLSAAWFLKKTCIPVFLRAPKNGEEMKQGNEALPSLRHHSLLEQKDLPNLWTPLKTANDPLFP</sequence>
<accession>A0A1I7YN28</accession>
<evidence type="ECO:0000313" key="2">
    <source>
        <dbReference type="Proteomes" id="UP000095287"/>
    </source>
</evidence>
<feature type="region of interest" description="Disordered" evidence="1">
    <location>
        <begin position="1"/>
        <end position="21"/>
    </location>
</feature>
<dbReference type="AlphaFoldDB" id="A0A1I7YN28"/>
<evidence type="ECO:0000256" key="1">
    <source>
        <dbReference type="SAM" id="MobiDB-lite"/>
    </source>
</evidence>
<name>A0A1I7YN28_9BILA</name>
<dbReference type="Proteomes" id="UP000095287">
    <property type="component" value="Unplaced"/>
</dbReference>